<organism evidence="6 7">
    <name type="scientific">Paramuricea clavata</name>
    <name type="common">Red gorgonian</name>
    <name type="synonym">Violescent sea-whip</name>
    <dbReference type="NCBI Taxonomy" id="317549"/>
    <lineage>
        <taxon>Eukaryota</taxon>
        <taxon>Metazoa</taxon>
        <taxon>Cnidaria</taxon>
        <taxon>Anthozoa</taxon>
        <taxon>Octocorallia</taxon>
        <taxon>Malacalcyonacea</taxon>
        <taxon>Plexauridae</taxon>
        <taxon>Paramuricea</taxon>
    </lineage>
</organism>
<dbReference type="SUPFAM" id="SSF103473">
    <property type="entry name" value="MFS general substrate transporter"/>
    <property type="match status" value="2"/>
</dbReference>
<dbReference type="PROSITE" id="PS50850">
    <property type="entry name" value="MFS"/>
    <property type="match status" value="1"/>
</dbReference>
<dbReference type="InterPro" id="IPR024989">
    <property type="entry name" value="MFS_assoc_dom"/>
</dbReference>
<gene>
    <name evidence="6" type="ORF">PACLA_8A086567</name>
</gene>
<evidence type="ECO:0000313" key="7">
    <source>
        <dbReference type="Proteomes" id="UP001152795"/>
    </source>
</evidence>
<comment type="caution">
    <text evidence="6">The sequence shown here is derived from an EMBL/GenBank/DDBJ whole genome shotgun (WGS) entry which is preliminary data.</text>
</comment>
<dbReference type="GO" id="GO:0022857">
    <property type="term" value="F:transmembrane transporter activity"/>
    <property type="evidence" value="ECO:0007669"/>
    <property type="project" value="InterPro"/>
</dbReference>
<dbReference type="AlphaFoldDB" id="A0A7D9HBQ5"/>
<keyword evidence="3" id="KW-0812">Transmembrane</keyword>
<dbReference type="EMBL" id="CACRXK020000150">
    <property type="protein sequence ID" value="CAB3978891.1"/>
    <property type="molecule type" value="Genomic_DNA"/>
</dbReference>
<dbReference type="OrthoDB" id="515887at2759"/>
<dbReference type="InterPro" id="IPR020846">
    <property type="entry name" value="MFS_dom"/>
</dbReference>
<keyword evidence="5" id="KW-0472">Membrane</keyword>
<dbReference type="Pfam" id="PF12832">
    <property type="entry name" value="MFS_1_like"/>
    <property type="match status" value="1"/>
</dbReference>
<dbReference type="PANTHER" id="PTHR16172:SF2">
    <property type="entry name" value="MAJOR FACILITATOR SUPERFAMILY DOMAIN-CONTAINING PROTEIN 6"/>
    <property type="match status" value="1"/>
</dbReference>
<dbReference type="PANTHER" id="PTHR16172">
    <property type="entry name" value="MAJOR FACILITATOR SUPERFAMILY DOMAIN-CONTAINING PROTEIN 6-LIKE"/>
    <property type="match status" value="1"/>
</dbReference>
<evidence type="ECO:0000256" key="4">
    <source>
        <dbReference type="ARBA" id="ARBA00022989"/>
    </source>
</evidence>
<comment type="similarity">
    <text evidence="2">Belongs to the major facilitator superfamily. MFSD6 family.</text>
</comment>
<proteinExistence type="inferred from homology"/>
<name>A0A7D9HBQ5_PARCT</name>
<dbReference type="GO" id="GO:0016020">
    <property type="term" value="C:membrane"/>
    <property type="evidence" value="ECO:0007669"/>
    <property type="project" value="UniProtKB-SubCell"/>
</dbReference>
<keyword evidence="7" id="KW-1185">Reference proteome</keyword>
<reference evidence="6" key="1">
    <citation type="submission" date="2020-04" db="EMBL/GenBank/DDBJ databases">
        <authorList>
            <person name="Alioto T."/>
            <person name="Alioto T."/>
            <person name="Gomez Garrido J."/>
        </authorList>
    </citation>
    <scope>NUCLEOTIDE SEQUENCE</scope>
    <source>
        <strain evidence="6">A484AB</strain>
    </source>
</reference>
<protein>
    <submittedName>
        <fullName evidence="6">Uncharacterized protein</fullName>
    </submittedName>
</protein>
<dbReference type="InterPro" id="IPR036259">
    <property type="entry name" value="MFS_trans_sf"/>
</dbReference>
<sequence>MWQKVKNFMEEWRYQLFYFTFYAGYMPLLLYLPVYLKHVGLTSVQVGILNGIRPILQSLVTPLLVILGEKLRSNKLLFVASCFIAIAKVLIMFLLIKPQQQVCVMKFVNKSNVVVWRVDKLVRVSLLVGDNLPEEQNILTKRVVERDFNKTLNSIPTFSGEFVSDKHPISEIRKNITKTGKDFKRTLIRGYQPTDVSGMTANPRKRNKIKNTRIKFTIVYNQSELNRVFTALVFLTLFADPFVAAIYTLVDYSCVASTDIGRGYREVRLWETIGWGAMTPIVGLVVFALSNEMCGMMVETFHYMFFFFIAFTIIALSIGIQIDFTQKIPEVISKKVHSAHSNLQYGMFSIISAFAGFGHGFLLTFVNWFIDTLGGTTVIMGVATTTKAMIDIILYFTLGRLMEKLGYVATLSIGLLGHLVVFVIYYGITNAWLVILAEAMYGIVYGSLMSTAASFLVKVAPAGSSARMQAIFHGIYWGVGMTAGCILSGYRIETSGFPTTFLTFACITVFITLIFLTVQCYMFLQTEVNHEFERRMFSLSMDSDSE</sequence>
<evidence type="ECO:0000256" key="2">
    <source>
        <dbReference type="ARBA" id="ARBA00005241"/>
    </source>
</evidence>
<evidence type="ECO:0000256" key="3">
    <source>
        <dbReference type="ARBA" id="ARBA00022692"/>
    </source>
</evidence>
<accession>A0A7D9HBQ5</accession>
<dbReference type="InterPro" id="IPR051717">
    <property type="entry name" value="MFS_MFSD6"/>
</dbReference>
<keyword evidence="4" id="KW-1133">Transmembrane helix</keyword>
<evidence type="ECO:0000256" key="5">
    <source>
        <dbReference type="ARBA" id="ARBA00023136"/>
    </source>
</evidence>
<evidence type="ECO:0000256" key="1">
    <source>
        <dbReference type="ARBA" id="ARBA00004141"/>
    </source>
</evidence>
<dbReference type="Proteomes" id="UP001152795">
    <property type="component" value="Unassembled WGS sequence"/>
</dbReference>
<evidence type="ECO:0000313" key="6">
    <source>
        <dbReference type="EMBL" id="CAB3978891.1"/>
    </source>
</evidence>
<dbReference type="Gene3D" id="1.20.1250.20">
    <property type="entry name" value="MFS general substrate transporter like domains"/>
    <property type="match status" value="2"/>
</dbReference>
<comment type="subcellular location">
    <subcellularLocation>
        <location evidence="1">Membrane</location>
        <topology evidence="1">Multi-pass membrane protein</topology>
    </subcellularLocation>
</comment>